<name>A0A1L3JA30_9SPHN</name>
<comment type="similarity">
    <text evidence="1">Belongs to the 'phage' integrase family.</text>
</comment>
<dbReference type="STRING" id="1913578.LPB140_03205"/>
<dbReference type="PROSITE" id="PS51898">
    <property type="entry name" value="TYR_RECOMBINASE"/>
    <property type="match status" value="1"/>
</dbReference>
<dbReference type="Gene3D" id="3.30.160.390">
    <property type="entry name" value="Integrase, DNA-binding domain"/>
    <property type="match status" value="1"/>
</dbReference>
<dbReference type="InterPro" id="IPR011010">
    <property type="entry name" value="DNA_brk_join_enz"/>
</dbReference>
<dbReference type="KEGG" id="sphl:LPB140_03205"/>
<evidence type="ECO:0000256" key="1">
    <source>
        <dbReference type="ARBA" id="ARBA00008857"/>
    </source>
</evidence>
<dbReference type="RefSeq" id="WP_072558638.1">
    <property type="nucleotide sequence ID" value="NZ_CP018154.1"/>
</dbReference>
<feature type="domain" description="Core-binding (CB)" evidence="7">
    <location>
        <begin position="100"/>
        <end position="180"/>
    </location>
</feature>
<sequence length="387" mass="43860">MPKAKLDAAFCLTAQCEDGKKKTDYYSEAIPGFILECRATGGKTYYQRYHDQNGRQRQIKIAAYGEITFEQAKKRAQHLRSEAVLGGDPAGAKAEKKAIPLYSELAVQHLDHASTYQRSYDSTRRIIENHVIPRWGNKRLDEIKQQDVAMWLSDKRKDGLAPASVEKIRTMFSRSFALAMQWNLFDHNPVKDIPRAKFNNARERYLTSEEAERLRLACECSSNPQLKHIVGLLLLTGARKSELLNAEWRHIDLEQRSWKLPMTKNGRGRHVPLSQPAVDIIKQLPKFDGCPYLLPNPQTLKPYVDIKKAWQEARKLAGLEDLHIHDLRHSAASFMINAGIDLYTVGKMIGHVSINSTTRYSHLANDTLMAAAEAGAAKLDVNWSKDA</sequence>
<organism evidence="8 9">
    <name type="scientific">Sphingorhabdus lutea</name>
    <dbReference type="NCBI Taxonomy" id="1913578"/>
    <lineage>
        <taxon>Bacteria</taxon>
        <taxon>Pseudomonadati</taxon>
        <taxon>Pseudomonadota</taxon>
        <taxon>Alphaproteobacteria</taxon>
        <taxon>Sphingomonadales</taxon>
        <taxon>Sphingomonadaceae</taxon>
        <taxon>Sphingorhabdus</taxon>
    </lineage>
</organism>
<dbReference type="GO" id="GO:0015074">
    <property type="term" value="P:DNA integration"/>
    <property type="evidence" value="ECO:0007669"/>
    <property type="project" value="UniProtKB-KW"/>
</dbReference>
<dbReference type="Pfam" id="PF13356">
    <property type="entry name" value="Arm-DNA-bind_3"/>
    <property type="match status" value="1"/>
</dbReference>
<evidence type="ECO:0000259" key="7">
    <source>
        <dbReference type="PROSITE" id="PS51900"/>
    </source>
</evidence>
<keyword evidence="3 5" id="KW-0238">DNA-binding</keyword>
<dbReference type="Pfam" id="PF14659">
    <property type="entry name" value="Phage_int_SAM_3"/>
    <property type="match status" value="1"/>
</dbReference>
<dbReference type="InterPro" id="IPR002104">
    <property type="entry name" value="Integrase_catalytic"/>
</dbReference>
<reference evidence="8 9" key="1">
    <citation type="submission" date="2016-11" db="EMBL/GenBank/DDBJ databases">
        <title>Sphingorhabdus sp. LPB0140, isolated from marine environment.</title>
        <authorList>
            <person name="Kim E."/>
            <person name="Yi H."/>
        </authorList>
    </citation>
    <scope>NUCLEOTIDE SEQUENCE [LARGE SCALE GENOMIC DNA]</scope>
    <source>
        <strain evidence="8 9">LPB0140</strain>
    </source>
</reference>
<dbReference type="PANTHER" id="PTHR30629:SF2">
    <property type="entry name" value="PROPHAGE INTEGRASE INTS-RELATED"/>
    <property type="match status" value="1"/>
</dbReference>
<dbReference type="SUPFAM" id="SSF56349">
    <property type="entry name" value="DNA breaking-rejoining enzymes"/>
    <property type="match status" value="1"/>
</dbReference>
<evidence type="ECO:0000313" key="8">
    <source>
        <dbReference type="EMBL" id="APG61990.1"/>
    </source>
</evidence>
<evidence type="ECO:0000259" key="6">
    <source>
        <dbReference type="PROSITE" id="PS51898"/>
    </source>
</evidence>
<dbReference type="GO" id="GO:0003677">
    <property type="term" value="F:DNA binding"/>
    <property type="evidence" value="ECO:0007669"/>
    <property type="project" value="UniProtKB-UniRule"/>
</dbReference>
<protein>
    <recommendedName>
        <fullName evidence="10">DUF4102 domain-containing protein</fullName>
    </recommendedName>
</protein>
<dbReference type="Gene3D" id="1.10.150.130">
    <property type="match status" value="1"/>
</dbReference>
<evidence type="ECO:0000256" key="4">
    <source>
        <dbReference type="ARBA" id="ARBA00023172"/>
    </source>
</evidence>
<dbReference type="InterPro" id="IPR044068">
    <property type="entry name" value="CB"/>
</dbReference>
<dbReference type="InterPro" id="IPR038488">
    <property type="entry name" value="Integrase_DNA-bd_sf"/>
</dbReference>
<evidence type="ECO:0000256" key="3">
    <source>
        <dbReference type="ARBA" id="ARBA00023125"/>
    </source>
</evidence>
<dbReference type="PROSITE" id="PS51900">
    <property type="entry name" value="CB"/>
    <property type="match status" value="1"/>
</dbReference>
<evidence type="ECO:0000313" key="9">
    <source>
        <dbReference type="Proteomes" id="UP000242561"/>
    </source>
</evidence>
<dbReference type="AlphaFoldDB" id="A0A1L3JA30"/>
<keyword evidence="9" id="KW-1185">Reference proteome</keyword>
<dbReference type="Pfam" id="PF00589">
    <property type="entry name" value="Phage_integrase"/>
    <property type="match status" value="1"/>
</dbReference>
<proteinExistence type="inferred from homology"/>
<evidence type="ECO:0000256" key="5">
    <source>
        <dbReference type="PROSITE-ProRule" id="PRU01248"/>
    </source>
</evidence>
<evidence type="ECO:0000256" key="2">
    <source>
        <dbReference type="ARBA" id="ARBA00022908"/>
    </source>
</evidence>
<dbReference type="PANTHER" id="PTHR30629">
    <property type="entry name" value="PROPHAGE INTEGRASE"/>
    <property type="match status" value="1"/>
</dbReference>
<dbReference type="Gene3D" id="1.10.443.10">
    <property type="entry name" value="Intergrase catalytic core"/>
    <property type="match status" value="1"/>
</dbReference>
<gene>
    <name evidence="8" type="ORF">LPB140_03205</name>
</gene>
<feature type="domain" description="Tyr recombinase" evidence="6">
    <location>
        <begin position="201"/>
        <end position="373"/>
    </location>
</feature>
<dbReference type="InterPro" id="IPR025166">
    <property type="entry name" value="Integrase_DNA_bind_dom"/>
</dbReference>
<dbReference type="InterPro" id="IPR004107">
    <property type="entry name" value="Integrase_SAM-like_N"/>
</dbReference>
<dbReference type="OrthoDB" id="7615137at2"/>
<accession>A0A1L3JA30</accession>
<keyword evidence="4" id="KW-0233">DNA recombination</keyword>
<dbReference type="InterPro" id="IPR010998">
    <property type="entry name" value="Integrase_recombinase_N"/>
</dbReference>
<dbReference type="InterPro" id="IPR013762">
    <property type="entry name" value="Integrase-like_cat_sf"/>
</dbReference>
<dbReference type="CDD" id="cd00796">
    <property type="entry name" value="INT_Rci_Hp1_C"/>
    <property type="match status" value="1"/>
</dbReference>
<dbReference type="EMBL" id="CP018154">
    <property type="protein sequence ID" value="APG61990.1"/>
    <property type="molecule type" value="Genomic_DNA"/>
</dbReference>
<dbReference type="InterPro" id="IPR050808">
    <property type="entry name" value="Phage_Integrase"/>
</dbReference>
<dbReference type="Proteomes" id="UP000242561">
    <property type="component" value="Chromosome"/>
</dbReference>
<evidence type="ECO:0008006" key="10">
    <source>
        <dbReference type="Google" id="ProtNLM"/>
    </source>
</evidence>
<dbReference type="GO" id="GO:0006310">
    <property type="term" value="P:DNA recombination"/>
    <property type="evidence" value="ECO:0007669"/>
    <property type="project" value="UniProtKB-KW"/>
</dbReference>
<keyword evidence="2" id="KW-0229">DNA integration</keyword>